<organism evidence="8 9">
    <name type="scientific">Desulfoluna butyratoxydans</name>
    <dbReference type="NCBI Taxonomy" id="231438"/>
    <lineage>
        <taxon>Bacteria</taxon>
        <taxon>Pseudomonadati</taxon>
        <taxon>Thermodesulfobacteriota</taxon>
        <taxon>Desulfobacteria</taxon>
        <taxon>Desulfobacterales</taxon>
        <taxon>Desulfolunaceae</taxon>
        <taxon>Desulfoluna</taxon>
    </lineage>
</organism>
<sequence length="396" mass="41435">MPRSHTAAVGFRSTLPWIFIITAMYFLSFFARSILSPLLVPMEGAFAASHAETAGLMFFLSLGFGSALALAGIVSSKIRHRNVLVMAIITLGISLVLLAKAPGLMTARLAFFIFGVGSGLYLPSGMATLASVADGRFWGRAIAIHELAPNIAFIVAPVAVEAALGVVDWRGILMAMGAACFLGSALFLKFGRGGDELGTAPDTQTLPFMVKRPAFWAIMVLIGLGVGLESGPYSLTPLFLVSEKGMSPSAANHLLSTSRLVTPLMALAGGWLADRVRIPLILIATILGSALSLAGMGFLDGSGLSVSIMVQASMPALMFPAVFKSVTEVFGVKEQSLVLSLTMPVAIFVALGIIPTLLGWCGDRGHFGYGFAAVGAMTLFALAALPFLKKLPPAAR</sequence>
<feature type="transmembrane region" description="Helical" evidence="6">
    <location>
        <begin position="109"/>
        <end position="130"/>
    </location>
</feature>
<evidence type="ECO:0000313" key="8">
    <source>
        <dbReference type="EMBL" id="VFQ46850.1"/>
    </source>
</evidence>
<dbReference type="PANTHER" id="PTHR43124:SF3">
    <property type="entry name" value="CHLORAMPHENICOL EFFLUX PUMP RV0191"/>
    <property type="match status" value="1"/>
</dbReference>
<proteinExistence type="predicted"/>
<protein>
    <submittedName>
        <fullName evidence="8">Major facilitator superfamily</fullName>
    </submittedName>
</protein>
<feature type="transmembrane region" description="Helical" evidence="6">
    <location>
        <begin position="338"/>
        <end position="360"/>
    </location>
</feature>
<dbReference type="Proteomes" id="UP000507962">
    <property type="component" value="Unassembled WGS sequence"/>
</dbReference>
<evidence type="ECO:0000256" key="5">
    <source>
        <dbReference type="ARBA" id="ARBA00023136"/>
    </source>
</evidence>
<keyword evidence="3 6" id="KW-0812">Transmembrane</keyword>
<dbReference type="SUPFAM" id="SSF103473">
    <property type="entry name" value="MFS general substrate transporter"/>
    <property type="match status" value="1"/>
</dbReference>
<reference evidence="8 9" key="1">
    <citation type="submission" date="2019-03" db="EMBL/GenBank/DDBJ databases">
        <authorList>
            <person name="Nijsse B."/>
        </authorList>
    </citation>
    <scope>NUCLEOTIDE SEQUENCE [LARGE SCALE GENOMIC DNA]</scope>
    <source>
        <strain evidence="8">Desulfoluna butyratoxydans MSL71</strain>
    </source>
</reference>
<feature type="transmembrane region" description="Helical" evidence="6">
    <location>
        <begin position="142"/>
        <end position="163"/>
    </location>
</feature>
<gene>
    <name evidence="8" type="ORF">MSL71_45260</name>
</gene>
<evidence type="ECO:0000256" key="6">
    <source>
        <dbReference type="SAM" id="Phobius"/>
    </source>
</evidence>
<accession>A0A4U8YSE0</accession>
<evidence type="ECO:0000256" key="3">
    <source>
        <dbReference type="ARBA" id="ARBA00022692"/>
    </source>
</evidence>
<comment type="subcellular location">
    <subcellularLocation>
        <location evidence="1">Cell membrane</location>
        <topology evidence="1">Multi-pass membrane protein</topology>
    </subcellularLocation>
</comment>
<feature type="transmembrane region" description="Helical" evidence="6">
    <location>
        <begin position="305"/>
        <end position="326"/>
    </location>
</feature>
<evidence type="ECO:0000256" key="2">
    <source>
        <dbReference type="ARBA" id="ARBA00022475"/>
    </source>
</evidence>
<dbReference type="InterPro" id="IPR020846">
    <property type="entry name" value="MFS_dom"/>
</dbReference>
<name>A0A4U8YSE0_9BACT</name>
<dbReference type="PANTHER" id="PTHR43124">
    <property type="entry name" value="PURINE EFFLUX PUMP PBUE"/>
    <property type="match status" value="1"/>
</dbReference>
<evidence type="ECO:0000259" key="7">
    <source>
        <dbReference type="PROSITE" id="PS50850"/>
    </source>
</evidence>
<keyword evidence="4 6" id="KW-1133">Transmembrane helix</keyword>
<dbReference type="GO" id="GO:0022857">
    <property type="term" value="F:transmembrane transporter activity"/>
    <property type="evidence" value="ECO:0007669"/>
    <property type="project" value="InterPro"/>
</dbReference>
<dbReference type="AlphaFoldDB" id="A0A4U8YSE0"/>
<feature type="domain" description="Major facilitator superfamily (MFS) profile" evidence="7">
    <location>
        <begin position="17"/>
        <end position="393"/>
    </location>
</feature>
<evidence type="ECO:0000256" key="4">
    <source>
        <dbReference type="ARBA" id="ARBA00022989"/>
    </source>
</evidence>
<feature type="transmembrane region" description="Helical" evidence="6">
    <location>
        <begin position="214"/>
        <end position="233"/>
    </location>
</feature>
<feature type="transmembrane region" description="Helical" evidence="6">
    <location>
        <begin position="169"/>
        <end position="188"/>
    </location>
</feature>
<dbReference type="Pfam" id="PF07690">
    <property type="entry name" value="MFS_1"/>
    <property type="match status" value="1"/>
</dbReference>
<feature type="transmembrane region" description="Helical" evidence="6">
    <location>
        <begin position="280"/>
        <end position="299"/>
    </location>
</feature>
<feature type="transmembrane region" description="Helical" evidence="6">
    <location>
        <begin position="253"/>
        <end position="273"/>
    </location>
</feature>
<dbReference type="RefSeq" id="WP_180145401.1">
    <property type="nucleotide sequence ID" value="NZ_CAADHO010000011.1"/>
</dbReference>
<dbReference type="InterPro" id="IPR011701">
    <property type="entry name" value="MFS"/>
</dbReference>
<evidence type="ECO:0000256" key="1">
    <source>
        <dbReference type="ARBA" id="ARBA00004651"/>
    </source>
</evidence>
<feature type="transmembrane region" description="Helical" evidence="6">
    <location>
        <begin position="83"/>
        <end position="103"/>
    </location>
</feature>
<dbReference type="InterPro" id="IPR036259">
    <property type="entry name" value="MFS_trans_sf"/>
</dbReference>
<dbReference type="PROSITE" id="PS50850">
    <property type="entry name" value="MFS"/>
    <property type="match status" value="1"/>
</dbReference>
<dbReference type="GO" id="GO:0005886">
    <property type="term" value="C:plasma membrane"/>
    <property type="evidence" value="ECO:0007669"/>
    <property type="project" value="UniProtKB-SubCell"/>
</dbReference>
<dbReference type="EMBL" id="CAADHO010000011">
    <property type="protein sequence ID" value="VFQ46850.1"/>
    <property type="molecule type" value="Genomic_DNA"/>
</dbReference>
<keyword evidence="2" id="KW-1003">Cell membrane</keyword>
<evidence type="ECO:0000313" key="9">
    <source>
        <dbReference type="Proteomes" id="UP000507962"/>
    </source>
</evidence>
<keyword evidence="9" id="KW-1185">Reference proteome</keyword>
<keyword evidence="5 6" id="KW-0472">Membrane</keyword>
<feature type="transmembrane region" description="Helical" evidence="6">
    <location>
        <begin position="55"/>
        <end position="76"/>
    </location>
</feature>
<dbReference type="Gene3D" id="1.20.1250.20">
    <property type="entry name" value="MFS general substrate transporter like domains"/>
    <property type="match status" value="2"/>
</dbReference>
<feature type="transmembrane region" description="Helical" evidence="6">
    <location>
        <begin position="15"/>
        <end position="35"/>
    </location>
</feature>
<feature type="transmembrane region" description="Helical" evidence="6">
    <location>
        <begin position="366"/>
        <end position="388"/>
    </location>
</feature>
<dbReference type="InterPro" id="IPR050189">
    <property type="entry name" value="MFS_Efflux_Transporters"/>
</dbReference>